<name>A0AA40BWI4_9PEZI</name>
<evidence type="ECO:0000313" key="1">
    <source>
        <dbReference type="EMBL" id="KAK0616204.1"/>
    </source>
</evidence>
<keyword evidence="2" id="KW-1185">Reference proteome</keyword>
<dbReference type="Proteomes" id="UP001175000">
    <property type="component" value="Unassembled WGS sequence"/>
</dbReference>
<sequence length="151" mass="17118">MAEAIALAANVMAVIQLAERVASICKFYMGEVDNYQQGLRLIYVEIASLKVVFEGLSFLDEDEKEKSATLQALRGEDGPFRGCEKALEKLKEFFPPFPLEESLSHQKDGKFRIALARLAWPMKASSATRFLEEITWLISERITCVISERRI</sequence>
<dbReference type="AlphaFoldDB" id="A0AA40BWI4"/>
<reference evidence="1" key="1">
    <citation type="submission" date="2023-06" db="EMBL/GenBank/DDBJ databases">
        <title>Genome-scale phylogeny and comparative genomics of the fungal order Sordariales.</title>
        <authorList>
            <consortium name="Lawrence Berkeley National Laboratory"/>
            <person name="Hensen N."/>
            <person name="Bonometti L."/>
            <person name="Westerberg I."/>
            <person name="Brannstrom I.O."/>
            <person name="Guillou S."/>
            <person name="Cros-Aarteil S."/>
            <person name="Calhoun S."/>
            <person name="Haridas S."/>
            <person name="Kuo A."/>
            <person name="Mondo S."/>
            <person name="Pangilinan J."/>
            <person name="Riley R."/>
            <person name="Labutti K."/>
            <person name="Andreopoulos B."/>
            <person name="Lipzen A."/>
            <person name="Chen C."/>
            <person name="Yanf M."/>
            <person name="Daum C."/>
            <person name="Ng V."/>
            <person name="Clum A."/>
            <person name="Steindorff A."/>
            <person name="Ohm R."/>
            <person name="Martin F."/>
            <person name="Silar P."/>
            <person name="Natvig D."/>
            <person name="Lalanne C."/>
            <person name="Gautier V."/>
            <person name="Ament-Velasquez S.L."/>
            <person name="Kruys A."/>
            <person name="Hutchinson M.I."/>
            <person name="Powell A.J."/>
            <person name="Barry K."/>
            <person name="Miller A.N."/>
            <person name="Grigoriev I.V."/>
            <person name="Debuchy R."/>
            <person name="Gladieux P."/>
            <person name="Thoren M.H."/>
            <person name="Johannesson H."/>
        </authorList>
    </citation>
    <scope>NUCLEOTIDE SEQUENCE</scope>
    <source>
        <strain evidence="1">CBS 606.72</strain>
    </source>
</reference>
<protein>
    <submittedName>
        <fullName evidence="1">Uncharacterized protein</fullName>
    </submittedName>
</protein>
<evidence type="ECO:0000313" key="2">
    <source>
        <dbReference type="Proteomes" id="UP001175000"/>
    </source>
</evidence>
<proteinExistence type="predicted"/>
<dbReference type="EMBL" id="JAULSU010000005">
    <property type="protein sequence ID" value="KAK0616204.1"/>
    <property type="molecule type" value="Genomic_DNA"/>
</dbReference>
<comment type="caution">
    <text evidence="1">The sequence shown here is derived from an EMBL/GenBank/DDBJ whole genome shotgun (WGS) entry which is preliminary data.</text>
</comment>
<gene>
    <name evidence="1" type="ORF">B0T14DRAFT_567824</name>
</gene>
<accession>A0AA40BWI4</accession>
<organism evidence="1 2">
    <name type="scientific">Immersiella caudata</name>
    <dbReference type="NCBI Taxonomy" id="314043"/>
    <lineage>
        <taxon>Eukaryota</taxon>
        <taxon>Fungi</taxon>
        <taxon>Dikarya</taxon>
        <taxon>Ascomycota</taxon>
        <taxon>Pezizomycotina</taxon>
        <taxon>Sordariomycetes</taxon>
        <taxon>Sordariomycetidae</taxon>
        <taxon>Sordariales</taxon>
        <taxon>Lasiosphaeriaceae</taxon>
        <taxon>Immersiella</taxon>
    </lineage>
</organism>